<organism evidence="1 2">
    <name type="scientific">Pangasianodon gigas</name>
    <name type="common">Mekong giant catfish</name>
    <name type="synonym">Pangasius gigas</name>
    <dbReference type="NCBI Taxonomy" id="30993"/>
    <lineage>
        <taxon>Eukaryota</taxon>
        <taxon>Metazoa</taxon>
        <taxon>Chordata</taxon>
        <taxon>Craniata</taxon>
        <taxon>Vertebrata</taxon>
        <taxon>Euteleostomi</taxon>
        <taxon>Actinopterygii</taxon>
        <taxon>Neopterygii</taxon>
        <taxon>Teleostei</taxon>
        <taxon>Ostariophysi</taxon>
        <taxon>Siluriformes</taxon>
        <taxon>Pangasiidae</taxon>
        <taxon>Pangasianodon</taxon>
    </lineage>
</organism>
<dbReference type="Proteomes" id="UP000829447">
    <property type="component" value="Linkage Group LG26"/>
</dbReference>
<keyword evidence="2" id="KW-1185">Reference proteome</keyword>
<comment type="caution">
    <text evidence="1">The sequence shown here is derived from an EMBL/GenBank/DDBJ whole genome shotgun (WGS) entry which is preliminary data.</text>
</comment>
<evidence type="ECO:0000313" key="2">
    <source>
        <dbReference type="Proteomes" id="UP000829447"/>
    </source>
</evidence>
<gene>
    <name evidence="1" type="ORF">PGIGA_G00163850</name>
</gene>
<sequence length="333" mass="36092">MPVLDSSILNLLSSPRARSLHWRTFCPPGVTLVLDTGILNIILIDQIWIRSWIVGCSTQVHIAVGSTSAIKSDISILIIILLGLFHPSVMPVLDSSILNLLSSPRARSLHWRIFCPPGVTLVLDTGILNIILIDQIWIRSWIVGCSTQVHIAVDAPKRVSVSISPSGEIVEGSSVTLTCSSDANPPVQTYTWYKGRSSIGTGKTYTISSISSEDSGEYKCKSSNQYGENYSDGATLNVLYPPKNVLVSISPSGERVEGSSVTLTCSSDANPPVQTYTWYKTVHPSPPDDTYTALDPQSISPDYDTLTVSAFISSISLLLITGYSTRLKTFGKL</sequence>
<accession>A0ACC5XRP1</accession>
<name>A0ACC5XRP1_PANGG</name>
<protein>
    <submittedName>
        <fullName evidence="1">Uncharacterized protein</fullName>
    </submittedName>
</protein>
<proteinExistence type="predicted"/>
<evidence type="ECO:0000313" key="1">
    <source>
        <dbReference type="EMBL" id="MCI4393958.1"/>
    </source>
</evidence>
<reference evidence="1 2" key="1">
    <citation type="journal article" date="2022" name="bioRxiv">
        <title>An ancient truncated duplication of the anti-Mullerian hormone receptor type 2 gene is a potential conserved master sex determinant in the Pangasiidae catfish family.</title>
        <authorList>
            <person name="Wen M."/>
            <person name="Pan Q."/>
            <person name="Jouanno E."/>
            <person name="Montfort J."/>
            <person name="Zahm M."/>
            <person name="Cabau C."/>
            <person name="Klopp C."/>
            <person name="Iampietro C."/>
            <person name="Roques C."/>
            <person name="Bouchez O."/>
            <person name="Castinel A."/>
            <person name="Donnadieu C."/>
            <person name="Parrinello H."/>
            <person name="Poncet C."/>
            <person name="Belmonte E."/>
            <person name="Gautier V."/>
            <person name="Avarre J.-C."/>
            <person name="Dugue R."/>
            <person name="Gustiano R."/>
            <person name="Ha T.T.T."/>
            <person name="Campet M."/>
            <person name="Sriphairoj K."/>
            <person name="Ribolli J."/>
            <person name="de Almeida F.L."/>
            <person name="Desvignes T."/>
            <person name="Postlethwait J.H."/>
            <person name="Bucao C.F."/>
            <person name="Robinson-Rechavi M."/>
            <person name="Bobe J."/>
            <person name="Herpin A."/>
            <person name="Guiguen Y."/>
        </authorList>
    </citation>
    <scope>NUCLEOTIDE SEQUENCE [LARGE SCALE GENOMIC DNA]</scope>
    <source>
        <strain evidence="1">YG-Dec2019</strain>
    </source>
</reference>
<dbReference type="EMBL" id="CM040479">
    <property type="protein sequence ID" value="MCI4393958.1"/>
    <property type="molecule type" value="Genomic_DNA"/>
</dbReference>